<dbReference type="Gene3D" id="3.30.450.180">
    <property type="match status" value="1"/>
</dbReference>
<comment type="caution">
    <text evidence="2">The sequence shown here is derived from an EMBL/GenBank/DDBJ whole genome shotgun (WGS) entry which is preliminary data.</text>
</comment>
<dbReference type="EMBL" id="JBHTCQ010000001">
    <property type="protein sequence ID" value="MFC7403678.1"/>
    <property type="molecule type" value="Genomic_DNA"/>
</dbReference>
<keyword evidence="3" id="KW-1185">Reference proteome</keyword>
<gene>
    <name evidence="2" type="ORF">ACFQQL_01050</name>
</gene>
<dbReference type="RefSeq" id="WP_382390367.1">
    <property type="nucleotide sequence ID" value="NZ_JBHTCQ010000001.1"/>
</dbReference>
<name>A0ABW2Q5D0_9MICO</name>
<dbReference type="SMART" id="SM00530">
    <property type="entry name" value="HTH_XRE"/>
    <property type="match status" value="1"/>
</dbReference>
<dbReference type="InterPro" id="IPR041413">
    <property type="entry name" value="MLTR_LBD"/>
</dbReference>
<sequence>MTVAQESVGTLLRQWRERRHRSQLDVSIAADVSTRHLSFVETGRSAPSRQMIERLCDELEVPLRERNVLHLAAGFAPVHQERPLEDLDAARAAIDAVLAGHEPYPAVAVNVRWELLAANESMSRFLGAVPDRLRQPRLNILRATLHPDGLAPQLRNYGQWRAHVLRRVRRQLERTAAEGLAELLAELESYPAPDGAGEAAGPADSDGVVVPLVLATPYGELRLSYVLSVFGAPRDVTLEEIAIESFFPADDETRRLLQSLAG</sequence>
<organism evidence="2 3">
    <name type="scientific">Georgenia alba</name>
    <dbReference type="NCBI Taxonomy" id="2233858"/>
    <lineage>
        <taxon>Bacteria</taxon>
        <taxon>Bacillati</taxon>
        <taxon>Actinomycetota</taxon>
        <taxon>Actinomycetes</taxon>
        <taxon>Micrococcales</taxon>
        <taxon>Bogoriellaceae</taxon>
        <taxon>Georgenia</taxon>
    </lineage>
</organism>
<reference evidence="3" key="1">
    <citation type="journal article" date="2019" name="Int. J. Syst. Evol. Microbiol.">
        <title>The Global Catalogue of Microorganisms (GCM) 10K type strain sequencing project: providing services to taxonomists for standard genome sequencing and annotation.</title>
        <authorList>
            <consortium name="The Broad Institute Genomics Platform"/>
            <consortium name="The Broad Institute Genome Sequencing Center for Infectious Disease"/>
            <person name="Wu L."/>
            <person name="Ma J."/>
        </authorList>
    </citation>
    <scope>NUCLEOTIDE SEQUENCE [LARGE SCALE GENOMIC DNA]</scope>
    <source>
        <strain evidence="3">JCM 1490</strain>
    </source>
</reference>
<dbReference type="PANTHER" id="PTHR35010">
    <property type="entry name" value="BLL4672 PROTEIN-RELATED"/>
    <property type="match status" value="1"/>
</dbReference>
<dbReference type="CDD" id="cd00093">
    <property type="entry name" value="HTH_XRE"/>
    <property type="match status" value="1"/>
</dbReference>
<dbReference type="Proteomes" id="UP001596455">
    <property type="component" value="Unassembled WGS sequence"/>
</dbReference>
<evidence type="ECO:0000259" key="1">
    <source>
        <dbReference type="PROSITE" id="PS50943"/>
    </source>
</evidence>
<proteinExistence type="predicted"/>
<dbReference type="Gene3D" id="1.10.260.40">
    <property type="entry name" value="lambda repressor-like DNA-binding domains"/>
    <property type="match status" value="1"/>
</dbReference>
<accession>A0ABW2Q5D0</accession>
<dbReference type="PROSITE" id="PS50943">
    <property type="entry name" value="HTH_CROC1"/>
    <property type="match status" value="1"/>
</dbReference>
<evidence type="ECO:0000313" key="3">
    <source>
        <dbReference type="Proteomes" id="UP001596455"/>
    </source>
</evidence>
<protein>
    <submittedName>
        <fullName evidence="2">Helix-turn-helix domain-containing protein</fullName>
    </submittedName>
</protein>
<dbReference type="SUPFAM" id="SSF47413">
    <property type="entry name" value="lambda repressor-like DNA-binding domains"/>
    <property type="match status" value="1"/>
</dbReference>
<dbReference type="PANTHER" id="PTHR35010:SF4">
    <property type="entry name" value="BLL5781 PROTEIN"/>
    <property type="match status" value="1"/>
</dbReference>
<dbReference type="Pfam" id="PF17765">
    <property type="entry name" value="MLTR_LBD"/>
    <property type="match status" value="1"/>
</dbReference>
<dbReference type="InterPro" id="IPR001387">
    <property type="entry name" value="Cro/C1-type_HTH"/>
</dbReference>
<feature type="domain" description="HTH cro/C1-type" evidence="1">
    <location>
        <begin position="12"/>
        <end position="66"/>
    </location>
</feature>
<dbReference type="InterPro" id="IPR010982">
    <property type="entry name" value="Lambda_DNA-bd_dom_sf"/>
</dbReference>
<dbReference type="Pfam" id="PF13560">
    <property type="entry name" value="HTH_31"/>
    <property type="match status" value="1"/>
</dbReference>
<evidence type="ECO:0000313" key="2">
    <source>
        <dbReference type="EMBL" id="MFC7403678.1"/>
    </source>
</evidence>